<sequence length="47" mass="5771">MVMQPRMKVNYFLTEQNILCRHKKEIKKDPLCMHIYCIRCQFLGQLQ</sequence>
<evidence type="ECO:0000313" key="1">
    <source>
        <dbReference type="EMBL" id="MBX46500.1"/>
    </source>
</evidence>
<accession>A0A2P2NVL9</accession>
<organism evidence="1">
    <name type="scientific">Rhizophora mucronata</name>
    <name type="common">Asiatic mangrove</name>
    <dbReference type="NCBI Taxonomy" id="61149"/>
    <lineage>
        <taxon>Eukaryota</taxon>
        <taxon>Viridiplantae</taxon>
        <taxon>Streptophyta</taxon>
        <taxon>Embryophyta</taxon>
        <taxon>Tracheophyta</taxon>
        <taxon>Spermatophyta</taxon>
        <taxon>Magnoliopsida</taxon>
        <taxon>eudicotyledons</taxon>
        <taxon>Gunneridae</taxon>
        <taxon>Pentapetalae</taxon>
        <taxon>rosids</taxon>
        <taxon>fabids</taxon>
        <taxon>Malpighiales</taxon>
        <taxon>Rhizophoraceae</taxon>
        <taxon>Rhizophora</taxon>
    </lineage>
</organism>
<dbReference type="AlphaFoldDB" id="A0A2P2NVL9"/>
<proteinExistence type="predicted"/>
<protein>
    <submittedName>
        <fullName evidence="1">Uncharacterized protein</fullName>
    </submittedName>
</protein>
<reference evidence="1" key="1">
    <citation type="submission" date="2018-02" db="EMBL/GenBank/DDBJ databases">
        <title>Rhizophora mucronata_Transcriptome.</title>
        <authorList>
            <person name="Meera S.P."/>
            <person name="Sreeshan A."/>
            <person name="Augustine A."/>
        </authorList>
    </citation>
    <scope>NUCLEOTIDE SEQUENCE</scope>
    <source>
        <tissue evidence="1">Leaf</tissue>
    </source>
</reference>
<dbReference type="EMBL" id="GGEC01066016">
    <property type="protein sequence ID" value="MBX46500.1"/>
    <property type="molecule type" value="Transcribed_RNA"/>
</dbReference>
<name>A0A2P2NVL9_RHIMU</name>